<keyword evidence="2" id="KW-1185">Reference proteome</keyword>
<evidence type="ECO:0000313" key="1">
    <source>
        <dbReference type="EMBL" id="KAJ0226668.1"/>
    </source>
</evidence>
<sequence>MSVQSFYTYMHFNNHIEEIPEKYILRKWRRDAISSHLLAMKHVSTKTEDDNFKLLTQACSNIEYCMDRFKRSKEKLLAFVENTHIFRQATMEFEEEIIRMLGIHSIPKKINIHPPSAIRTKGSGSKKRMVSSTKKVVAAAKKKTRICTGCNQYVNHN</sequence>
<organism evidence="1 2">
    <name type="scientific">Lactuca sativa</name>
    <name type="common">Garden lettuce</name>
    <dbReference type="NCBI Taxonomy" id="4236"/>
    <lineage>
        <taxon>Eukaryota</taxon>
        <taxon>Viridiplantae</taxon>
        <taxon>Streptophyta</taxon>
        <taxon>Embryophyta</taxon>
        <taxon>Tracheophyta</taxon>
        <taxon>Spermatophyta</taxon>
        <taxon>Magnoliopsida</taxon>
        <taxon>eudicotyledons</taxon>
        <taxon>Gunneridae</taxon>
        <taxon>Pentapetalae</taxon>
        <taxon>asterids</taxon>
        <taxon>campanulids</taxon>
        <taxon>Asterales</taxon>
        <taxon>Asteraceae</taxon>
        <taxon>Cichorioideae</taxon>
        <taxon>Cichorieae</taxon>
        <taxon>Lactucinae</taxon>
        <taxon>Lactuca</taxon>
    </lineage>
</organism>
<proteinExistence type="predicted"/>
<gene>
    <name evidence="1" type="ORF">LSAT_V11C100004140</name>
</gene>
<dbReference type="Proteomes" id="UP000235145">
    <property type="component" value="Unassembled WGS sequence"/>
</dbReference>
<dbReference type="EMBL" id="NBSK02000001">
    <property type="protein sequence ID" value="KAJ0226668.1"/>
    <property type="molecule type" value="Genomic_DNA"/>
</dbReference>
<reference evidence="1 2" key="1">
    <citation type="journal article" date="2017" name="Nat. Commun.">
        <title>Genome assembly with in vitro proximity ligation data and whole-genome triplication in lettuce.</title>
        <authorList>
            <person name="Reyes-Chin-Wo S."/>
            <person name="Wang Z."/>
            <person name="Yang X."/>
            <person name="Kozik A."/>
            <person name="Arikit S."/>
            <person name="Song C."/>
            <person name="Xia L."/>
            <person name="Froenicke L."/>
            <person name="Lavelle D.O."/>
            <person name="Truco M.J."/>
            <person name="Xia R."/>
            <person name="Zhu S."/>
            <person name="Xu C."/>
            <person name="Xu H."/>
            <person name="Xu X."/>
            <person name="Cox K."/>
            <person name="Korf I."/>
            <person name="Meyers B.C."/>
            <person name="Michelmore R.W."/>
        </authorList>
    </citation>
    <scope>NUCLEOTIDE SEQUENCE [LARGE SCALE GENOMIC DNA]</scope>
    <source>
        <strain evidence="2">cv. Salinas</strain>
        <tissue evidence="1">Seedlings</tissue>
    </source>
</reference>
<protein>
    <recommendedName>
        <fullName evidence="3">Protein FAR1-RELATED SEQUENCE</fullName>
    </recommendedName>
</protein>
<name>A0A9R1WN38_LACSA</name>
<accession>A0A9R1WN38</accession>
<evidence type="ECO:0000313" key="2">
    <source>
        <dbReference type="Proteomes" id="UP000235145"/>
    </source>
</evidence>
<evidence type="ECO:0008006" key="3">
    <source>
        <dbReference type="Google" id="ProtNLM"/>
    </source>
</evidence>
<comment type="caution">
    <text evidence="1">The sequence shown here is derived from an EMBL/GenBank/DDBJ whole genome shotgun (WGS) entry which is preliminary data.</text>
</comment>
<dbReference type="AlphaFoldDB" id="A0A9R1WN38"/>